<feature type="transmembrane region" description="Helical" evidence="1">
    <location>
        <begin position="49"/>
        <end position="69"/>
    </location>
</feature>
<evidence type="ECO:0000256" key="1">
    <source>
        <dbReference type="SAM" id="Phobius"/>
    </source>
</evidence>
<keyword evidence="1" id="KW-0472">Membrane</keyword>
<keyword evidence="3" id="KW-1185">Reference proteome</keyword>
<accession>A0A2V2Z050</accession>
<dbReference type="EMBL" id="QGTQ01000001">
    <property type="protein sequence ID" value="PWW08525.1"/>
    <property type="molecule type" value="Genomic_DNA"/>
</dbReference>
<comment type="caution">
    <text evidence="2">The sequence shown here is derived from an EMBL/GenBank/DDBJ whole genome shotgun (WGS) entry which is preliminary data.</text>
</comment>
<protein>
    <submittedName>
        <fullName evidence="2">Uncharacterized protein</fullName>
    </submittedName>
</protein>
<keyword evidence="1" id="KW-1133">Transmembrane helix</keyword>
<dbReference type="RefSeq" id="WP_110042053.1">
    <property type="nucleotide sequence ID" value="NZ_CP054613.1"/>
</dbReference>
<dbReference type="AlphaFoldDB" id="A0A2V2Z050"/>
<name>A0A2V2Z050_9BACL</name>
<feature type="transmembrane region" description="Helical" evidence="1">
    <location>
        <begin position="20"/>
        <end position="43"/>
    </location>
</feature>
<gene>
    <name evidence="2" type="ORF">DFQ01_101248</name>
</gene>
<evidence type="ECO:0000313" key="2">
    <source>
        <dbReference type="EMBL" id="PWW08525.1"/>
    </source>
</evidence>
<evidence type="ECO:0000313" key="3">
    <source>
        <dbReference type="Proteomes" id="UP000246635"/>
    </source>
</evidence>
<proteinExistence type="predicted"/>
<dbReference type="Proteomes" id="UP000246635">
    <property type="component" value="Unassembled WGS sequence"/>
</dbReference>
<reference evidence="2 3" key="1">
    <citation type="submission" date="2018-05" db="EMBL/GenBank/DDBJ databases">
        <title>Genomic Encyclopedia of Type Strains, Phase III (KMG-III): the genomes of soil and plant-associated and newly described type strains.</title>
        <authorList>
            <person name="Whitman W."/>
        </authorList>
    </citation>
    <scope>NUCLEOTIDE SEQUENCE [LARGE SCALE GENOMIC DNA]</scope>
    <source>
        <strain evidence="2 3">CECT 5696</strain>
    </source>
</reference>
<keyword evidence="1" id="KW-0812">Transmembrane</keyword>
<organism evidence="2 3">
    <name type="scientific">Paenibacillus cellulosilyticus</name>
    <dbReference type="NCBI Taxonomy" id="375489"/>
    <lineage>
        <taxon>Bacteria</taxon>
        <taxon>Bacillati</taxon>
        <taxon>Bacillota</taxon>
        <taxon>Bacilli</taxon>
        <taxon>Bacillales</taxon>
        <taxon>Paenibacillaceae</taxon>
        <taxon>Paenibacillus</taxon>
    </lineage>
</organism>
<sequence length="90" mass="10186">MTTKTSSTSVLSTERGFRPLVWLMTVAAWAALTIGVVMCLMYLRPFNDRNWQLMIGIGFLVGSVHIYVIKTAIHLVNERRAQQQSDNDQS</sequence>
<dbReference type="OrthoDB" id="2679261at2"/>